<dbReference type="Gene3D" id="1.10.510.10">
    <property type="entry name" value="Transferase(Phosphotransferase) domain 1"/>
    <property type="match status" value="1"/>
</dbReference>
<feature type="compositionally biased region" description="Basic and acidic residues" evidence="1">
    <location>
        <begin position="333"/>
        <end position="343"/>
    </location>
</feature>
<dbReference type="InterPro" id="IPR000719">
    <property type="entry name" value="Prot_kinase_dom"/>
</dbReference>
<feature type="compositionally biased region" description="Polar residues" evidence="1">
    <location>
        <begin position="401"/>
        <end position="411"/>
    </location>
</feature>
<dbReference type="InterPro" id="IPR008271">
    <property type="entry name" value="Ser/Thr_kinase_AS"/>
</dbReference>
<evidence type="ECO:0000259" key="2">
    <source>
        <dbReference type="PROSITE" id="PS50011"/>
    </source>
</evidence>
<feature type="region of interest" description="Disordered" evidence="1">
    <location>
        <begin position="155"/>
        <end position="464"/>
    </location>
</feature>
<dbReference type="AlphaFoldDB" id="A0A0G4HF89"/>
<dbReference type="GO" id="GO:0005737">
    <property type="term" value="C:cytoplasm"/>
    <property type="evidence" value="ECO:0007669"/>
    <property type="project" value="TreeGrafter"/>
</dbReference>
<feature type="compositionally biased region" description="Polar residues" evidence="1">
    <location>
        <begin position="282"/>
        <end position="305"/>
    </location>
</feature>
<sequence length="798" mass="84965">MQYFRKPAALPVGTFTFVQKTDPQAAKPETRASPEISSTPHAQVQMQARTAIAVGNPCSFSHPHPHPAAFHRPQATAGDGRGPSALSLRPSFSFSRLHASPALIAASAGRHPLALAHTPQNHVGAATHAESGNGFSVPQWPFPVGAATQFCETTGTSRRAQNNDMTLPPRRWLTSVDDSSYGRSHRDVLWGVVSPEGIANEDDSREEEECGGEEEGGVDESDEHDQTQFLSKVSAGLSKLQRKKGARGGGGDRGRRPTEAPGPSPSPTKGAEAVRRLHTHTAGGNPTLVTQPGRSSPSPILQPLTSPRPQAAAAAASPSASRPERSTTLNRQTRTEREKERKPVSNLSENLREKGKKERGSVTSNKVPPPQSPRDTAEKGKKPKEKEKQKEKGLEKHPHHQQSPLSFSSPTHPLHANRARLPLPSFSPPHQVNRVPTAVVVSSTKSGGGRGESEKERTRTSKGKVPKSMFIIHETQQSSESRERRVTDCADAKETDEGAGALAVGDSPGGRGASLRTHSFNTVCAGGGHEMREAEVLRETQGVGRGGQKKAEIAKNTAASLCSGKPLALCPVGCSSSLSLLGGIATEEKEKRSGTNNDEDMGLFLGLCDLQRDELIKSEDTPFVVREREAALAAECAALRRCDHPHVVKLKGNLAAFLSECPSLDVAIRLKIAKQMASALHHLHALRPALIHRDVKPSNFLIRSSADSESRVPGLESNTDTKRGGVTAKKGHGQANERGTGRARTDGPPQTHPKGSGGSPMQPLPQQRRDAVGSVPPGGLSSPHVVICDFGKALSVGV</sequence>
<accession>A0A0G4HF89</accession>
<gene>
    <name evidence="4" type="ORF">Cvel_26870</name>
</gene>
<feature type="compositionally biased region" description="Basic and acidic residues" evidence="1">
    <location>
        <begin position="375"/>
        <end position="396"/>
    </location>
</feature>
<feature type="non-terminal residue" evidence="4">
    <location>
        <position position="798"/>
    </location>
</feature>
<evidence type="ECO:0000259" key="3">
    <source>
        <dbReference type="PROSITE" id="PS50206"/>
    </source>
</evidence>
<proteinExistence type="predicted"/>
<dbReference type="InterPro" id="IPR011009">
    <property type="entry name" value="Kinase-like_dom_sf"/>
</dbReference>
<evidence type="ECO:0000313" key="4">
    <source>
        <dbReference type="EMBL" id="CEM42587.1"/>
    </source>
</evidence>
<dbReference type="PROSITE" id="PS50011">
    <property type="entry name" value="PROTEIN_KINASE_DOM"/>
    <property type="match status" value="1"/>
</dbReference>
<dbReference type="PROSITE" id="PS50206">
    <property type="entry name" value="RHODANESE_3"/>
    <property type="match status" value="1"/>
</dbReference>
<evidence type="ECO:0000256" key="1">
    <source>
        <dbReference type="SAM" id="MobiDB-lite"/>
    </source>
</evidence>
<feature type="domain" description="Rhodanese" evidence="3">
    <location>
        <begin position="636"/>
        <end position="666"/>
    </location>
</feature>
<organism evidence="4">
    <name type="scientific">Chromera velia CCMP2878</name>
    <dbReference type="NCBI Taxonomy" id="1169474"/>
    <lineage>
        <taxon>Eukaryota</taxon>
        <taxon>Sar</taxon>
        <taxon>Alveolata</taxon>
        <taxon>Colpodellida</taxon>
        <taxon>Chromeraceae</taxon>
        <taxon>Chromera</taxon>
    </lineage>
</organism>
<reference evidence="4" key="1">
    <citation type="submission" date="2014-11" db="EMBL/GenBank/DDBJ databases">
        <authorList>
            <person name="Otto D Thomas"/>
            <person name="Naeem Raeece"/>
        </authorList>
    </citation>
    <scope>NUCLEOTIDE SEQUENCE</scope>
</reference>
<feature type="compositionally biased region" description="Low complexity" evidence="1">
    <location>
        <begin position="307"/>
        <end position="321"/>
    </location>
</feature>
<dbReference type="PROSITE" id="PS00108">
    <property type="entry name" value="PROTEIN_KINASE_ST"/>
    <property type="match status" value="1"/>
</dbReference>
<feature type="compositionally biased region" description="Basic and acidic residues" evidence="1">
    <location>
        <begin position="350"/>
        <end position="360"/>
    </location>
</feature>
<feature type="compositionally biased region" description="Low complexity" evidence="1">
    <location>
        <begin position="61"/>
        <end position="71"/>
    </location>
</feature>
<dbReference type="InterPro" id="IPR050167">
    <property type="entry name" value="Ser_Thr_protein_kinase"/>
</dbReference>
<dbReference type="SUPFAM" id="SSF56112">
    <property type="entry name" value="Protein kinase-like (PK-like)"/>
    <property type="match status" value="1"/>
</dbReference>
<feature type="domain" description="Protein kinase" evidence="2">
    <location>
        <begin position="537"/>
        <end position="798"/>
    </location>
</feature>
<dbReference type="PANTHER" id="PTHR23257">
    <property type="entry name" value="SERINE-THREONINE PROTEIN KINASE"/>
    <property type="match status" value="1"/>
</dbReference>
<feature type="region of interest" description="Disordered" evidence="1">
    <location>
        <begin position="706"/>
        <end position="784"/>
    </location>
</feature>
<feature type="compositionally biased region" description="Acidic residues" evidence="1">
    <location>
        <begin position="199"/>
        <end position="223"/>
    </location>
</feature>
<dbReference type="InterPro" id="IPR001763">
    <property type="entry name" value="Rhodanese-like_dom"/>
</dbReference>
<feature type="region of interest" description="Disordered" evidence="1">
    <location>
        <begin position="61"/>
        <end position="84"/>
    </location>
</feature>
<feature type="region of interest" description="Disordered" evidence="1">
    <location>
        <begin position="21"/>
        <end position="43"/>
    </location>
</feature>
<dbReference type="GO" id="GO:0005524">
    <property type="term" value="F:ATP binding"/>
    <property type="evidence" value="ECO:0007669"/>
    <property type="project" value="InterPro"/>
</dbReference>
<feature type="compositionally biased region" description="Polar residues" evidence="1">
    <location>
        <begin position="155"/>
        <end position="165"/>
    </location>
</feature>
<dbReference type="GO" id="GO:0007165">
    <property type="term" value="P:signal transduction"/>
    <property type="evidence" value="ECO:0007669"/>
    <property type="project" value="TreeGrafter"/>
</dbReference>
<dbReference type="PANTHER" id="PTHR23257:SF958">
    <property type="entry name" value="SERINE_THREONINE-PROTEIN KINASE WNK4"/>
    <property type="match status" value="1"/>
</dbReference>
<name>A0A0G4HF89_9ALVE</name>
<protein>
    <submittedName>
        <fullName evidence="4">Uncharacterized protein</fullName>
    </submittedName>
</protein>
<dbReference type="EMBL" id="CDMZ01002485">
    <property type="protein sequence ID" value="CEM42587.1"/>
    <property type="molecule type" value="Genomic_DNA"/>
</dbReference>
<dbReference type="GO" id="GO:0004672">
    <property type="term" value="F:protein kinase activity"/>
    <property type="evidence" value="ECO:0007669"/>
    <property type="project" value="InterPro"/>
</dbReference>